<keyword evidence="4" id="KW-1185">Reference proteome</keyword>
<gene>
    <name evidence="3" type="ORF">MAUB_39630</name>
</gene>
<dbReference type="RefSeq" id="WP_234884050.1">
    <property type="nucleotide sequence ID" value="NZ_AP022577.1"/>
</dbReference>
<feature type="signal peptide" evidence="2">
    <location>
        <begin position="1"/>
        <end position="30"/>
    </location>
</feature>
<keyword evidence="2" id="KW-0732">Signal</keyword>
<organism evidence="3 4">
    <name type="scientific">Mycolicibacterium aubagnense</name>
    <dbReference type="NCBI Taxonomy" id="319707"/>
    <lineage>
        <taxon>Bacteria</taxon>
        <taxon>Bacillati</taxon>
        <taxon>Actinomycetota</taxon>
        <taxon>Actinomycetes</taxon>
        <taxon>Mycobacteriales</taxon>
        <taxon>Mycobacteriaceae</taxon>
        <taxon>Mycolicibacterium</taxon>
    </lineage>
</organism>
<dbReference type="EMBL" id="AP022577">
    <property type="protein sequence ID" value="BBX86090.1"/>
    <property type="molecule type" value="Genomic_DNA"/>
</dbReference>
<sequence>MIGSKLMGKAAAVGVIATAASIAFAGAASADWNDPIPTPGHDDKTDGIAAQAAAVLGPAPMADAQVPVLGAPLGPEGLNLLGQRTSNTDPTINPNAGLLGVPTSTSGLTANTVLGQNAAPSKPGADPGAVPNLNPFNNAYGVQQCIKPSAPGKCEEFGVDPGQENADSSPHQWLNRFVDMYHDGRLRGGSLSQWNQQQLGEALPGTAPPPGTNIPPGLAQYYEPPDPPVAPGAPVPPPAPAPAN</sequence>
<name>A0ABN5YW50_9MYCO</name>
<dbReference type="Proteomes" id="UP000465609">
    <property type="component" value="Chromosome"/>
</dbReference>
<protein>
    <recommendedName>
        <fullName evidence="5">Secreted protein</fullName>
    </recommendedName>
</protein>
<proteinExistence type="predicted"/>
<evidence type="ECO:0000313" key="4">
    <source>
        <dbReference type="Proteomes" id="UP000465609"/>
    </source>
</evidence>
<feature type="region of interest" description="Disordered" evidence="1">
    <location>
        <begin position="195"/>
        <end position="244"/>
    </location>
</feature>
<feature type="compositionally biased region" description="Pro residues" evidence="1">
    <location>
        <begin position="224"/>
        <end position="244"/>
    </location>
</feature>
<evidence type="ECO:0000313" key="3">
    <source>
        <dbReference type="EMBL" id="BBX86090.1"/>
    </source>
</evidence>
<evidence type="ECO:0008006" key="5">
    <source>
        <dbReference type="Google" id="ProtNLM"/>
    </source>
</evidence>
<feature type="chain" id="PRO_5046845943" description="Secreted protein" evidence="2">
    <location>
        <begin position="31"/>
        <end position="244"/>
    </location>
</feature>
<accession>A0ABN5YW50</accession>
<reference evidence="3 4" key="1">
    <citation type="journal article" date="2019" name="Emerg. Microbes Infect.">
        <title>Comprehensive subspecies identification of 175 nontuberculous mycobacteria species based on 7547 genomic profiles.</title>
        <authorList>
            <person name="Matsumoto Y."/>
            <person name="Kinjo T."/>
            <person name="Motooka D."/>
            <person name="Nabeya D."/>
            <person name="Jung N."/>
            <person name="Uechi K."/>
            <person name="Horii T."/>
            <person name="Iida T."/>
            <person name="Fujita J."/>
            <person name="Nakamura S."/>
        </authorList>
    </citation>
    <scope>NUCLEOTIDE SEQUENCE [LARGE SCALE GENOMIC DNA]</scope>
    <source>
        <strain evidence="3 4">JCM 15296</strain>
    </source>
</reference>
<evidence type="ECO:0000256" key="1">
    <source>
        <dbReference type="SAM" id="MobiDB-lite"/>
    </source>
</evidence>
<evidence type="ECO:0000256" key="2">
    <source>
        <dbReference type="SAM" id="SignalP"/>
    </source>
</evidence>